<evidence type="ECO:0000313" key="1">
    <source>
        <dbReference type="EMBL" id="TCP30192.1"/>
    </source>
</evidence>
<protein>
    <submittedName>
        <fullName evidence="1">Uncharacterized protein</fullName>
    </submittedName>
</protein>
<name>A0A4R2P5V2_9BACL</name>
<proteinExistence type="predicted"/>
<comment type="caution">
    <text evidence="1">The sequence shown here is derived from an EMBL/GenBank/DDBJ whole genome shotgun (WGS) entry which is preliminary data.</text>
</comment>
<keyword evidence="2" id="KW-1185">Reference proteome</keyword>
<sequence>MTPDFHWLIRKYNFLTHIRALAKDVTSCYNASTSTSCASQLRLCLRQRLANRRVFLIPKITPYQNIEIYLTVKFDIHIIGVTNK</sequence>
<dbReference type="Proteomes" id="UP000295416">
    <property type="component" value="Unassembled WGS sequence"/>
</dbReference>
<dbReference type="AlphaFoldDB" id="A0A4R2P5V2"/>
<reference evidence="1 2" key="1">
    <citation type="submission" date="2019-03" db="EMBL/GenBank/DDBJ databases">
        <title>Genomic Encyclopedia of Type Strains, Phase IV (KMG-IV): sequencing the most valuable type-strain genomes for metagenomic binning, comparative biology and taxonomic classification.</title>
        <authorList>
            <person name="Goeker M."/>
        </authorList>
    </citation>
    <scope>NUCLEOTIDE SEQUENCE [LARGE SCALE GENOMIC DNA]</scope>
    <source>
        <strain evidence="1 2">DSM 19377</strain>
    </source>
</reference>
<organism evidence="1 2">
    <name type="scientific">Scopulibacillus darangshiensis</name>
    <dbReference type="NCBI Taxonomy" id="442528"/>
    <lineage>
        <taxon>Bacteria</taxon>
        <taxon>Bacillati</taxon>
        <taxon>Bacillota</taxon>
        <taxon>Bacilli</taxon>
        <taxon>Bacillales</taxon>
        <taxon>Sporolactobacillaceae</taxon>
        <taxon>Scopulibacillus</taxon>
    </lineage>
</organism>
<accession>A0A4R2P5V2</accession>
<dbReference type="EMBL" id="SLXK01000006">
    <property type="protein sequence ID" value="TCP30192.1"/>
    <property type="molecule type" value="Genomic_DNA"/>
</dbReference>
<gene>
    <name evidence="1" type="ORF">EV207_10615</name>
</gene>
<evidence type="ECO:0000313" key="2">
    <source>
        <dbReference type="Proteomes" id="UP000295416"/>
    </source>
</evidence>